<dbReference type="InterPro" id="IPR038765">
    <property type="entry name" value="Papain-like_cys_pep_sf"/>
</dbReference>
<dbReference type="PANTHER" id="PTHR48153:SF3">
    <property type="entry name" value="INACTIVE UFM1-SPECIFIC PROTEASE 1"/>
    <property type="match status" value="1"/>
</dbReference>
<feature type="non-terminal residue" evidence="4">
    <location>
        <position position="1"/>
    </location>
</feature>
<dbReference type="InParanoid" id="B3RSZ0"/>
<dbReference type="InterPro" id="IPR012462">
    <property type="entry name" value="UFSP1/2_DUB_cat"/>
</dbReference>
<proteinExistence type="inferred from homology"/>
<dbReference type="RefSeq" id="XP_002110601.1">
    <property type="nucleotide sequence ID" value="XM_002110565.1"/>
</dbReference>
<dbReference type="PANTHER" id="PTHR48153">
    <property type="entry name" value="UFM1-SPECIFIC PROTEASE 2"/>
    <property type="match status" value="1"/>
</dbReference>
<accession>B3RSZ0</accession>
<dbReference type="OrthoDB" id="417506at2759"/>
<dbReference type="MEROPS" id="C78.001"/>
<comment type="similarity">
    <text evidence="1">Belongs to the peptidase C78 family.</text>
</comment>
<dbReference type="EMBL" id="DS985243">
    <property type="protein sequence ID" value="EDV26605.1"/>
    <property type="molecule type" value="Genomic_DNA"/>
</dbReference>
<feature type="non-terminal residue" evidence="4">
    <location>
        <position position="211"/>
    </location>
</feature>
<evidence type="ECO:0000259" key="3">
    <source>
        <dbReference type="Pfam" id="PF07910"/>
    </source>
</evidence>
<gene>
    <name evidence="4" type="ORF">TRIADDRAFT_6171</name>
</gene>
<evidence type="ECO:0000313" key="5">
    <source>
        <dbReference type="Proteomes" id="UP000009022"/>
    </source>
</evidence>
<dbReference type="PhylomeDB" id="B3RSZ0"/>
<feature type="domain" description="UFSP1/2/DUB catalytic" evidence="3">
    <location>
        <begin position="17"/>
        <end position="205"/>
    </location>
</feature>
<dbReference type="OMA" id="AISWIIN"/>
<dbReference type="Gene3D" id="3.90.70.130">
    <property type="match status" value="1"/>
</dbReference>
<sequence>NLLSNIHRGLSQPYTDTQLIGGDYFYYHYGCDGVHDQGWGCGYRSLQTIASYIVHNKKSLVSSIIPTIRHIQQTLVDMNDKPSTFVDSKEWIGSFEICLCLEELYGIYSKIIHVNDGNDLEKNVAMIHDHFVQVGTPIMMGGNIDSAAKTIIGISADSKDVKNSKLLVVDPHFNGKAEIEILQREGWVSWRSIDSFVFESFYNFCLPQCKL</sequence>
<dbReference type="SUPFAM" id="SSF54001">
    <property type="entry name" value="Cysteine proteinases"/>
    <property type="match status" value="1"/>
</dbReference>
<dbReference type="CTD" id="6752342"/>
<dbReference type="eggNOG" id="KOG2433">
    <property type="taxonomic scope" value="Eukaryota"/>
</dbReference>
<dbReference type="STRING" id="10228.B3RSZ0"/>
<evidence type="ECO:0000256" key="2">
    <source>
        <dbReference type="ARBA" id="ARBA00022801"/>
    </source>
</evidence>
<name>B3RSZ0_TRIAD</name>
<reference evidence="4 5" key="1">
    <citation type="journal article" date="2008" name="Nature">
        <title>The Trichoplax genome and the nature of placozoans.</title>
        <authorList>
            <person name="Srivastava M."/>
            <person name="Begovic E."/>
            <person name="Chapman J."/>
            <person name="Putnam N.H."/>
            <person name="Hellsten U."/>
            <person name="Kawashima T."/>
            <person name="Kuo A."/>
            <person name="Mitros T."/>
            <person name="Salamov A."/>
            <person name="Carpenter M.L."/>
            <person name="Signorovitch A.Y."/>
            <person name="Moreno M.A."/>
            <person name="Kamm K."/>
            <person name="Grimwood J."/>
            <person name="Schmutz J."/>
            <person name="Shapiro H."/>
            <person name="Grigoriev I.V."/>
            <person name="Buss L.W."/>
            <person name="Schierwater B."/>
            <person name="Dellaporta S.L."/>
            <person name="Rokhsar D.S."/>
        </authorList>
    </citation>
    <scope>NUCLEOTIDE SEQUENCE [LARGE SCALE GENOMIC DNA]</scope>
    <source>
        <strain evidence="4 5">Grell-BS-1999</strain>
    </source>
</reference>
<dbReference type="HOGENOM" id="CLU_114366_0_0_1"/>
<keyword evidence="5" id="KW-1185">Reference proteome</keyword>
<evidence type="ECO:0000313" key="4">
    <source>
        <dbReference type="EMBL" id="EDV26605.1"/>
    </source>
</evidence>
<dbReference type="AlphaFoldDB" id="B3RSZ0"/>
<dbReference type="GO" id="GO:0071567">
    <property type="term" value="F:deUFMylase activity"/>
    <property type="evidence" value="ECO:0000318"/>
    <property type="project" value="GO_Central"/>
</dbReference>
<dbReference type="Proteomes" id="UP000009022">
    <property type="component" value="Unassembled WGS sequence"/>
</dbReference>
<evidence type="ECO:0000256" key="1">
    <source>
        <dbReference type="ARBA" id="ARBA00008552"/>
    </source>
</evidence>
<organism evidence="4 5">
    <name type="scientific">Trichoplax adhaerens</name>
    <name type="common">Trichoplax reptans</name>
    <dbReference type="NCBI Taxonomy" id="10228"/>
    <lineage>
        <taxon>Eukaryota</taxon>
        <taxon>Metazoa</taxon>
        <taxon>Placozoa</taxon>
        <taxon>Uniplacotomia</taxon>
        <taxon>Trichoplacea</taxon>
        <taxon>Trichoplacidae</taxon>
        <taxon>Trichoplax</taxon>
    </lineage>
</organism>
<dbReference type="GeneID" id="6752342"/>
<dbReference type="Pfam" id="PF07910">
    <property type="entry name" value="Peptidase_C78"/>
    <property type="match status" value="1"/>
</dbReference>
<protein>
    <recommendedName>
        <fullName evidence="3">UFSP1/2/DUB catalytic domain-containing protein</fullName>
    </recommendedName>
</protein>
<dbReference type="KEGG" id="tad:TRIADDRAFT_6171"/>
<keyword evidence="2" id="KW-0378">Hydrolase</keyword>